<evidence type="ECO:0000256" key="1">
    <source>
        <dbReference type="SAM" id="MobiDB-lite"/>
    </source>
</evidence>
<protein>
    <submittedName>
        <fullName evidence="2">Uncharacterized protein</fullName>
    </submittedName>
</protein>
<dbReference type="PATRIC" id="fig|512763.3.peg.1383"/>
<organism evidence="2 3">
    <name type="scientific">Rufibacter tibetensis</name>
    <dbReference type="NCBI Taxonomy" id="512763"/>
    <lineage>
        <taxon>Bacteria</taxon>
        <taxon>Pseudomonadati</taxon>
        <taxon>Bacteroidota</taxon>
        <taxon>Cytophagia</taxon>
        <taxon>Cytophagales</taxon>
        <taxon>Hymenobacteraceae</taxon>
        <taxon>Rufibacter</taxon>
    </lineage>
</organism>
<dbReference type="STRING" id="512763.DC20_06250"/>
<dbReference type="KEGG" id="rti:DC20_06250"/>
<dbReference type="AlphaFoldDB" id="A0A0N7HW97"/>
<dbReference type="PROSITE" id="PS51257">
    <property type="entry name" value="PROKAR_LIPOPROTEIN"/>
    <property type="match status" value="1"/>
</dbReference>
<keyword evidence="3" id="KW-1185">Reference proteome</keyword>
<gene>
    <name evidence="2" type="ORF">DC20_06250</name>
</gene>
<feature type="region of interest" description="Disordered" evidence="1">
    <location>
        <begin position="32"/>
        <end position="53"/>
    </location>
</feature>
<accession>A0A0N7HW97</accession>
<dbReference type="Proteomes" id="UP000061382">
    <property type="component" value="Chromosome"/>
</dbReference>
<sequence length="164" mass="17580">MCKALIRMNLYLVLPTIFLLLGLACKRMPESEVKAEKETPVSTSKIDSSGDLPPLPDQKPIAPSHARVVLEVVKILPDLAPAGNGPCSQAPCKTQVLISRVIGYGSGFNQTLEEGKQVRAHFPMSVKAGGGRPEITAGKKITADVRGSLSENDPLMVRSYSLLD</sequence>
<name>A0A0N7HW97_9BACT</name>
<evidence type="ECO:0000313" key="2">
    <source>
        <dbReference type="EMBL" id="ALI98640.1"/>
    </source>
</evidence>
<evidence type="ECO:0000313" key="3">
    <source>
        <dbReference type="Proteomes" id="UP000061382"/>
    </source>
</evidence>
<proteinExistence type="predicted"/>
<reference evidence="2 3" key="1">
    <citation type="submission" date="2015-08" db="EMBL/GenBank/DDBJ databases">
        <title>Complete genome sequence of Rufibacter tibetensis strain 1351t, a radiation-resistant bacterium from tibet plateau.</title>
        <authorList>
            <person name="Dai J."/>
        </authorList>
    </citation>
    <scope>NUCLEOTIDE SEQUENCE [LARGE SCALE GENOMIC DNA]</scope>
    <source>
        <strain evidence="2 3">1351</strain>
    </source>
</reference>
<dbReference type="EMBL" id="CP012643">
    <property type="protein sequence ID" value="ALI98640.1"/>
    <property type="molecule type" value="Genomic_DNA"/>
</dbReference>